<reference evidence="2 3" key="1">
    <citation type="submission" date="2006-10" db="EMBL/GenBank/DDBJ databases">
        <authorList>
            <person name="Fleischmann R.D."/>
            <person name="Dodson R.J."/>
            <person name="Haft D.H."/>
            <person name="Merkel J.S."/>
            <person name="Nelson W.C."/>
            <person name="Fraser C.M."/>
        </authorList>
    </citation>
    <scope>NUCLEOTIDE SEQUENCE [LARGE SCALE GENOMIC DNA]</scope>
    <source>
        <strain evidence="2 3">104</strain>
    </source>
</reference>
<dbReference type="GO" id="GO:0050109">
    <property type="term" value="F:morphine 6-dehydrogenase activity"/>
    <property type="evidence" value="ECO:0007669"/>
    <property type="project" value="UniProtKB-EC"/>
</dbReference>
<accession>A0A0H3A4V5</accession>
<evidence type="ECO:0000313" key="3">
    <source>
        <dbReference type="Proteomes" id="UP000001574"/>
    </source>
</evidence>
<keyword evidence="2" id="KW-0560">Oxidoreductase</keyword>
<dbReference type="HOGENOM" id="CLU_3119995_0_0_11"/>
<feature type="compositionally biased region" description="Basic and acidic residues" evidence="1">
    <location>
        <begin position="31"/>
        <end position="44"/>
    </location>
</feature>
<dbReference type="EMBL" id="CP000479">
    <property type="protein sequence ID" value="ABK69422.1"/>
    <property type="molecule type" value="Genomic_DNA"/>
</dbReference>
<feature type="region of interest" description="Disordered" evidence="1">
    <location>
        <begin position="29"/>
        <end position="50"/>
    </location>
</feature>
<dbReference type="InterPro" id="IPR018170">
    <property type="entry name" value="Aldo/ket_reductase_CS"/>
</dbReference>
<dbReference type="Proteomes" id="UP000001574">
    <property type="component" value="Chromosome"/>
</dbReference>
<dbReference type="AlphaFoldDB" id="A0A0H3A4V5"/>
<evidence type="ECO:0000313" key="2">
    <source>
        <dbReference type="EMBL" id="ABK69422.1"/>
    </source>
</evidence>
<gene>
    <name evidence="2" type="ordered locus">MAV_3815</name>
</gene>
<proteinExistence type="predicted"/>
<dbReference type="PROSITE" id="PS00063">
    <property type="entry name" value="ALDOKETO_REDUCTASE_3"/>
    <property type="match status" value="1"/>
</dbReference>
<sequence>MIPKSVKPSRIASNFDVFDFDFGAETALTSSRDDGPRLDAHERLTSQAGE</sequence>
<evidence type="ECO:0000256" key="1">
    <source>
        <dbReference type="SAM" id="MobiDB-lite"/>
    </source>
</evidence>
<dbReference type="KEGG" id="mav:MAV_3815"/>
<name>A0A0H3A4V5_MYCA1</name>
<organism evidence="2 3">
    <name type="scientific">Mycobacterium avium (strain 104)</name>
    <dbReference type="NCBI Taxonomy" id="243243"/>
    <lineage>
        <taxon>Bacteria</taxon>
        <taxon>Bacillati</taxon>
        <taxon>Actinomycetota</taxon>
        <taxon>Actinomycetes</taxon>
        <taxon>Mycobacteriales</taxon>
        <taxon>Mycobacteriaceae</taxon>
        <taxon>Mycobacterium</taxon>
        <taxon>Mycobacterium avium complex (MAC)</taxon>
    </lineage>
</organism>
<protein>
    <submittedName>
        <fullName evidence="2">Morphine 6-dehydrogenase</fullName>
        <ecNumber evidence="2">1.1.1.218</ecNumber>
    </submittedName>
</protein>
<dbReference type="EC" id="1.1.1.218" evidence="2"/>